<dbReference type="Proteomes" id="UP001153069">
    <property type="component" value="Unassembled WGS sequence"/>
</dbReference>
<evidence type="ECO:0000256" key="1">
    <source>
        <dbReference type="SAM" id="MobiDB-lite"/>
    </source>
</evidence>
<reference evidence="3" key="1">
    <citation type="submission" date="2020-06" db="EMBL/GenBank/DDBJ databases">
        <authorList>
            <consortium name="Plant Systems Biology data submission"/>
        </authorList>
    </citation>
    <scope>NUCLEOTIDE SEQUENCE</scope>
    <source>
        <strain evidence="3">D6</strain>
    </source>
</reference>
<feature type="region of interest" description="Disordered" evidence="1">
    <location>
        <begin position="244"/>
        <end position="274"/>
    </location>
</feature>
<dbReference type="EMBL" id="CAICTM010001102">
    <property type="protein sequence ID" value="CAB9520463.1"/>
    <property type="molecule type" value="Genomic_DNA"/>
</dbReference>
<feature type="domain" description="Jacalin-type lectin" evidence="2">
    <location>
        <begin position="112"/>
        <end position="204"/>
    </location>
</feature>
<gene>
    <name evidence="3" type="ORF">SEMRO_1104_G241780.1</name>
</gene>
<comment type="caution">
    <text evidence="3">The sequence shown here is derived from an EMBL/GenBank/DDBJ whole genome shotgun (WGS) entry which is preliminary data.</text>
</comment>
<dbReference type="InterPro" id="IPR001229">
    <property type="entry name" value="Jacalin-like_lectin_dom"/>
</dbReference>
<evidence type="ECO:0000313" key="4">
    <source>
        <dbReference type="Proteomes" id="UP001153069"/>
    </source>
</evidence>
<accession>A0A9N8HMC7</accession>
<name>A0A9N8HMC7_9STRA</name>
<evidence type="ECO:0000313" key="3">
    <source>
        <dbReference type="EMBL" id="CAB9520463.1"/>
    </source>
</evidence>
<feature type="compositionally biased region" description="Basic and acidic residues" evidence="1">
    <location>
        <begin position="263"/>
        <end position="274"/>
    </location>
</feature>
<dbReference type="InterPro" id="IPR036404">
    <property type="entry name" value="Jacalin-like_lectin_dom_sf"/>
</dbReference>
<dbReference type="AlphaFoldDB" id="A0A9N8HMC7"/>
<feature type="region of interest" description="Disordered" evidence="1">
    <location>
        <begin position="54"/>
        <end position="74"/>
    </location>
</feature>
<keyword evidence="4" id="KW-1185">Reference proteome</keyword>
<organism evidence="3 4">
    <name type="scientific">Seminavis robusta</name>
    <dbReference type="NCBI Taxonomy" id="568900"/>
    <lineage>
        <taxon>Eukaryota</taxon>
        <taxon>Sar</taxon>
        <taxon>Stramenopiles</taxon>
        <taxon>Ochrophyta</taxon>
        <taxon>Bacillariophyta</taxon>
        <taxon>Bacillariophyceae</taxon>
        <taxon>Bacillariophycidae</taxon>
        <taxon>Naviculales</taxon>
        <taxon>Naviculaceae</taxon>
        <taxon>Seminavis</taxon>
    </lineage>
</organism>
<protein>
    <recommendedName>
        <fullName evidence="2">Jacalin-type lectin domain-containing protein</fullName>
    </recommendedName>
</protein>
<sequence length="558" mass="62404">MKFLFRSRKHQKNTTAYQKDTPANQIHLTTMGGINLHLGSNCLGTVDGSSGEFLTTSPAAASDGNNDDESLPPPEEISRHLALYNQPLLVETKAVSIDLIRVHCFFSNKRSVVVGLQTVHTVGYDNGKLVQVASDCNAPKAGVQCTTLELELGEYVVDVRVHYGNLIRSTTDEHVRVVKGITLTTQRGRVVTLGEQTPKKDSTPEGTTTLAEGDRKKVIALAARSTLHGRSNVASEVVFYTQPTQATEDEENKSPTKIPSFTMHDRSSQHRLSKDTPLVDAHEILQRGRALGSSFSDLGFYQSLRGQQHQEQHPVKVELKQVQCYYRHKHSIVGVFGVYQSTFANGAKVESQSIDHDQQTKLWNRDPTVQLALLTLVPSEFAINLQVRQQKGVLTVVTNQRTVFLGSSEQEEIDWHNNSNKVYNNNNNDFHHRIVAVAGMRKAHQLSRISFVTESRNWEIAGPLITTRALVQQGRADNNNESQNNSTAGWRTKTSTWWLWNQRKRAHAKRREQQGQALSLSSSSRDHQQQRVLLERLIAEAPDDIFGEVVSFLVPINA</sequence>
<proteinExistence type="predicted"/>
<evidence type="ECO:0000259" key="2">
    <source>
        <dbReference type="Pfam" id="PF01419"/>
    </source>
</evidence>
<dbReference type="Pfam" id="PF01419">
    <property type="entry name" value="Jacalin"/>
    <property type="match status" value="1"/>
</dbReference>
<dbReference type="Gene3D" id="2.100.10.30">
    <property type="entry name" value="Jacalin-like lectin domain"/>
    <property type="match status" value="1"/>
</dbReference>